<dbReference type="SUPFAM" id="SSF57850">
    <property type="entry name" value="RING/U-box"/>
    <property type="match status" value="2"/>
</dbReference>
<proteinExistence type="predicted"/>
<dbReference type="PROSITE" id="PS00518">
    <property type="entry name" value="ZF_RING_1"/>
    <property type="match status" value="1"/>
</dbReference>
<dbReference type="InterPro" id="IPR002867">
    <property type="entry name" value="IBR_dom"/>
</dbReference>
<dbReference type="InterPro" id="IPR001841">
    <property type="entry name" value="Znf_RING"/>
</dbReference>
<evidence type="ECO:0000256" key="7">
    <source>
        <dbReference type="ARBA" id="ARBA00022786"/>
    </source>
</evidence>
<evidence type="ECO:0000256" key="4">
    <source>
        <dbReference type="ARBA" id="ARBA00022723"/>
    </source>
</evidence>
<dbReference type="Pfam" id="PF21235">
    <property type="entry name" value="UBA_ARI1"/>
    <property type="match status" value="1"/>
</dbReference>
<dbReference type="OrthoDB" id="10009520at2759"/>
<dbReference type="GO" id="GO:0016567">
    <property type="term" value="P:protein ubiquitination"/>
    <property type="evidence" value="ECO:0007669"/>
    <property type="project" value="InterPro"/>
</dbReference>
<dbReference type="SMART" id="SM00647">
    <property type="entry name" value="IBR"/>
    <property type="match status" value="2"/>
</dbReference>
<gene>
    <name evidence="12" type="ORF">WICANDRAFT_24005</name>
</gene>
<accession>A0A1E3P7D7</accession>
<feature type="domain" description="RING-type" evidence="11">
    <location>
        <begin position="88"/>
        <end position="299"/>
    </location>
</feature>
<evidence type="ECO:0000256" key="6">
    <source>
        <dbReference type="ARBA" id="ARBA00022771"/>
    </source>
</evidence>
<dbReference type="Pfam" id="PF00097">
    <property type="entry name" value="zf-C3HC4"/>
    <property type="match status" value="1"/>
</dbReference>
<dbReference type="CDD" id="cd20356">
    <property type="entry name" value="Rcat_RBR_HHARI-like"/>
    <property type="match status" value="1"/>
</dbReference>
<keyword evidence="4" id="KW-0479">Metal-binding</keyword>
<dbReference type="GO" id="GO:0008270">
    <property type="term" value="F:zinc ion binding"/>
    <property type="evidence" value="ECO:0007669"/>
    <property type="project" value="UniProtKB-KW"/>
</dbReference>
<evidence type="ECO:0000313" key="12">
    <source>
        <dbReference type="EMBL" id="ODQ61341.1"/>
    </source>
</evidence>
<dbReference type="InterPro" id="IPR045840">
    <property type="entry name" value="Ariadne"/>
</dbReference>
<organism evidence="12 13">
    <name type="scientific">Wickerhamomyces anomalus (strain ATCC 58044 / CBS 1984 / NCYC 433 / NRRL Y-366-8)</name>
    <name type="common">Yeast</name>
    <name type="synonym">Hansenula anomala</name>
    <dbReference type="NCBI Taxonomy" id="683960"/>
    <lineage>
        <taxon>Eukaryota</taxon>
        <taxon>Fungi</taxon>
        <taxon>Dikarya</taxon>
        <taxon>Ascomycota</taxon>
        <taxon>Saccharomycotina</taxon>
        <taxon>Saccharomycetes</taxon>
        <taxon>Phaffomycetales</taxon>
        <taxon>Wickerhamomycetaceae</taxon>
        <taxon>Wickerhamomyces</taxon>
    </lineage>
</organism>
<evidence type="ECO:0000259" key="10">
    <source>
        <dbReference type="PROSITE" id="PS50089"/>
    </source>
</evidence>
<evidence type="ECO:0000256" key="9">
    <source>
        <dbReference type="PROSITE-ProRule" id="PRU00175"/>
    </source>
</evidence>
<dbReference type="EC" id="2.3.2.31" evidence="2"/>
<evidence type="ECO:0000256" key="2">
    <source>
        <dbReference type="ARBA" id="ARBA00012251"/>
    </source>
</evidence>
<keyword evidence="8" id="KW-0862">Zinc</keyword>
<dbReference type="PROSITE" id="PS50089">
    <property type="entry name" value="ZF_RING_2"/>
    <property type="match status" value="1"/>
</dbReference>
<dbReference type="Pfam" id="PF19422">
    <property type="entry name" value="Ariadne"/>
    <property type="match status" value="1"/>
</dbReference>
<dbReference type="EMBL" id="KV454209">
    <property type="protein sequence ID" value="ODQ61341.1"/>
    <property type="molecule type" value="Genomic_DNA"/>
</dbReference>
<dbReference type="InterPro" id="IPR018957">
    <property type="entry name" value="Znf_C3HC4_RING-type"/>
</dbReference>
<dbReference type="Pfam" id="PF01485">
    <property type="entry name" value="IBR"/>
    <property type="match status" value="1"/>
</dbReference>
<dbReference type="RefSeq" id="XP_019040548.1">
    <property type="nucleotide sequence ID" value="XM_019181011.1"/>
</dbReference>
<dbReference type="GO" id="GO:0036205">
    <property type="term" value="P:histone catabolic process"/>
    <property type="evidence" value="ECO:0007669"/>
    <property type="project" value="EnsemblFungi"/>
</dbReference>
<sequence length="462" mass="53065">KEKIPLVQFKYHTTKELAQKLGAQTKNISDVLQLTDDEALILLQFYSWNSERLMEEYMDDPERVKANAGVVDGGSKSHTSLYKKYPQHDFGCFICCEDKDDSYQLSCGHGYCMDCYRRYVKDKTSSGKVIKCPDCDVALDSHDLEFIGGEGESFKLIESSIREWVERHKAFKWCPAPDCDSVVEVLNLSDIPNIVKNQQVPVATCNHGHQFCIACNFENHNPTPCQITKEWITKCKDDSETVNWIMSNTKQCPKCDSSIEKNGGCNHMTCKKCGNEFCWICMGDWKAHGSSFYQCNRFNSQTEEQKKDINSKANLANASKTSLKRYLHYYNLFAIHEASTNQDFKRCKFVEDKVRELQETSGISWIEAQFLVESAETLLKARKVLKWSYAFAYYCDRNNFLDLFESIQAGLSDAVENLSKLFEIEEPLEIVKQKLEFLNKSRYLGDRQNAMISCTQEAIKNG</sequence>
<dbReference type="Gene3D" id="3.30.40.10">
    <property type="entry name" value="Zinc/RING finger domain, C3HC4 (zinc finger)"/>
    <property type="match status" value="1"/>
</dbReference>
<keyword evidence="13" id="KW-1185">Reference proteome</keyword>
<evidence type="ECO:0000313" key="13">
    <source>
        <dbReference type="Proteomes" id="UP000094112"/>
    </source>
</evidence>
<protein>
    <recommendedName>
        <fullName evidence="2">RBR-type E3 ubiquitin transferase</fullName>
        <ecNumber evidence="2">2.3.2.31</ecNumber>
    </recommendedName>
</protein>
<dbReference type="Pfam" id="PF22191">
    <property type="entry name" value="IBR_1"/>
    <property type="match status" value="1"/>
</dbReference>
<dbReference type="Gene3D" id="1.20.120.1750">
    <property type="match status" value="1"/>
</dbReference>
<dbReference type="PROSITE" id="PS51873">
    <property type="entry name" value="TRIAD"/>
    <property type="match status" value="1"/>
</dbReference>
<evidence type="ECO:0000259" key="11">
    <source>
        <dbReference type="PROSITE" id="PS51873"/>
    </source>
</evidence>
<reference evidence="12 13" key="1">
    <citation type="journal article" date="2016" name="Proc. Natl. Acad. Sci. U.S.A.">
        <title>Comparative genomics of biotechnologically important yeasts.</title>
        <authorList>
            <person name="Riley R."/>
            <person name="Haridas S."/>
            <person name="Wolfe K.H."/>
            <person name="Lopes M.R."/>
            <person name="Hittinger C.T."/>
            <person name="Goeker M."/>
            <person name="Salamov A.A."/>
            <person name="Wisecaver J.H."/>
            <person name="Long T.M."/>
            <person name="Calvey C.H."/>
            <person name="Aerts A.L."/>
            <person name="Barry K.W."/>
            <person name="Choi C."/>
            <person name="Clum A."/>
            <person name="Coughlan A.Y."/>
            <person name="Deshpande S."/>
            <person name="Douglass A.P."/>
            <person name="Hanson S.J."/>
            <person name="Klenk H.-P."/>
            <person name="LaButti K.M."/>
            <person name="Lapidus A."/>
            <person name="Lindquist E.A."/>
            <person name="Lipzen A.M."/>
            <person name="Meier-Kolthoff J.P."/>
            <person name="Ohm R.A."/>
            <person name="Otillar R.P."/>
            <person name="Pangilinan J.L."/>
            <person name="Peng Y."/>
            <person name="Rokas A."/>
            <person name="Rosa C.A."/>
            <person name="Scheuner C."/>
            <person name="Sibirny A.A."/>
            <person name="Slot J.C."/>
            <person name="Stielow J.B."/>
            <person name="Sun H."/>
            <person name="Kurtzman C.P."/>
            <person name="Blackwell M."/>
            <person name="Grigoriev I.V."/>
            <person name="Jeffries T.W."/>
        </authorList>
    </citation>
    <scope>NUCLEOTIDE SEQUENCE [LARGE SCALE GENOMIC DNA]</scope>
    <source>
        <strain evidence="13">ATCC 58044 / CBS 1984 / NCYC 433 / NRRL Y-366-8</strain>
    </source>
</reference>
<comment type="catalytic activity">
    <reaction evidence="1">
        <text>[E2 ubiquitin-conjugating enzyme]-S-ubiquitinyl-L-cysteine + [acceptor protein]-L-lysine = [E2 ubiquitin-conjugating enzyme]-L-cysteine + [acceptor protein]-N(6)-ubiquitinyl-L-lysine.</text>
        <dbReference type="EC" id="2.3.2.31"/>
    </reaction>
</comment>
<dbReference type="InterPro" id="IPR031127">
    <property type="entry name" value="E3_UB_ligase_RBR"/>
</dbReference>
<keyword evidence="5" id="KW-0677">Repeat</keyword>
<dbReference type="PANTHER" id="PTHR11685">
    <property type="entry name" value="RBR FAMILY RING FINGER AND IBR DOMAIN-CONTAINING"/>
    <property type="match status" value="1"/>
</dbReference>
<dbReference type="STRING" id="683960.A0A1E3P7D7"/>
<dbReference type="FunFam" id="1.20.120.1750:FF:000002">
    <property type="entry name" value="RBR-type E3 ubiquitin transferase"/>
    <property type="match status" value="1"/>
</dbReference>
<dbReference type="GeneID" id="30198257"/>
<evidence type="ECO:0000256" key="1">
    <source>
        <dbReference type="ARBA" id="ARBA00001798"/>
    </source>
</evidence>
<feature type="non-terminal residue" evidence="12">
    <location>
        <position position="1"/>
    </location>
</feature>
<name>A0A1E3P7D7_WICAA</name>
<dbReference type="SMART" id="SM00184">
    <property type="entry name" value="RING"/>
    <property type="match status" value="2"/>
</dbReference>
<dbReference type="InterPro" id="IPR013083">
    <property type="entry name" value="Znf_RING/FYVE/PHD"/>
</dbReference>
<dbReference type="GO" id="GO:0061630">
    <property type="term" value="F:ubiquitin protein ligase activity"/>
    <property type="evidence" value="ECO:0007669"/>
    <property type="project" value="UniProtKB-EC"/>
</dbReference>
<evidence type="ECO:0000256" key="5">
    <source>
        <dbReference type="ARBA" id="ARBA00022737"/>
    </source>
</evidence>
<feature type="domain" description="RING-type" evidence="10">
    <location>
        <begin position="92"/>
        <end position="136"/>
    </location>
</feature>
<keyword evidence="7" id="KW-0833">Ubl conjugation pathway</keyword>
<dbReference type="InterPro" id="IPR044066">
    <property type="entry name" value="TRIAD_supradom"/>
</dbReference>
<dbReference type="AlphaFoldDB" id="A0A1E3P7D7"/>
<feature type="non-terminal residue" evidence="12">
    <location>
        <position position="462"/>
    </location>
</feature>
<keyword evidence="6 9" id="KW-0863">Zinc-finger</keyword>
<evidence type="ECO:0000256" key="3">
    <source>
        <dbReference type="ARBA" id="ARBA00022679"/>
    </source>
</evidence>
<dbReference type="InterPro" id="IPR017907">
    <property type="entry name" value="Znf_RING_CS"/>
</dbReference>
<dbReference type="InterPro" id="IPR048962">
    <property type="entry name" value="ARIH1-like_UBL"/>
</dbReference>
<keyword evidence="3" id="KW-0808">Transferase</keyword>
<evidence type="ECO:0000256" key="8">
    <source>
        <dbReference type="ARBA" id="ARBA00022833"/>
    </source>
</evidence>
<dbReference type="Proteomes" id="UP000094112">
    <property type="component" value="Unassembled WGS sequence"/>
</dbReference>